<protein>
    <submittedName>
        <fullName evidence="1">Toxin</fullName>
    </submittedName>
</protein>
<sequence>MKLKPPEPCGMWIAWPDVDVIVYAADTGHAYRNHIIVHELAHMLCGHRTADDLIGPGTGALFPDLAPQLVRDALHRSGYTDPQEREAEMIASLFLKQAPADPPEAAGEMPRADAEILARIEATIVGSRLPRPVGPGAPGQPG</sequence>
<evidence type="ECO:0000313" key="1">
    <source>
        <dbReference type="EMBL" id="MEU3711088.1"/>
    </source>
</evidence>
<proteinExistence type="predicted"/>
<dbReference type="EMBL" id="JBEZVI010000009">
    <property type="protein sequence ID" value="MEU3711088.1"/>
    <property type="molecule type" value="Genomic_DNA"/>
</dbReference>
<accession>A0ABV2YZB8</accession>
<name>A0ABV2YZB8_9ACTN</name>
<comment type="caution">
    <text evidence="1">The sequence shown here is derived from an EMBL/GenBank/DDBJ whole genome shotgun (WGS) entry which is preliminary data.</text>
</comment>
<gene>
    <name evidence="1" type="ORF">AB0E61_13445</name>
</gene>
<keyword evidence="2" id="KW-1185">Reference proteome</keyword>
<reference evidence="1 2" key="1">
    <citation type="submission" date="2024-06" db="EMBL/GenBank/DDBJ databases">
        <title>The Natural Products Discovery Center: Release of the First 8490 Sequenced Strains for Exploring Actinobacteria Biosynthetic Diversity.</title>
        <authorList>
            <person name="Kalkreuter E."/>
            <person name="Kautsar S.A."/>
            <person name="Yang D."/>
            <person name="Bader C.D."/>
            <person name="Teijaro C.N."/>
            <person name="Fluegel L."/>
            <person name="Davis C.M."/>
            <person name="Simpson J.R."/>
            <person name="Lauterbach L."/>
            <person name="Steele A.D."/>
            <person name="Gui C."/>
            <person name="Meng S."/>
            <person name="Li G."/>
            <person name="Viehrig K."/>
            <person name="Ye F."/>
            <person name="Su P."/>
            <person name="Kiefer A.F."/>
            <person name="Nichols A."/>
            <person name="Cepeda A.J."/>
            <person name="Yan W."/>
            <person name="Fan B."/>
            <person name="Jiang Y."/>
            <person name="Adhikari A."/>
            <person name="Zheng C.-J."/>
            <person name="Schuster L."/>
            <person name="Cowan T.M."/>
            <person name="Smanski M.J."/>
            <person name="Chevrette M.G."/>
            <person name="De Carvalho L.P.S."/>
            <person name="Shen B."/>
        </authorList>
    </citation>
    <scope>NUCLEOTIDE SEQUENCE [LARGE SCALE GENOMIC DNA]</scope>
    <source>
        <strain evidence="1 2">NPDC033039</strain>
    </source>
</reference>
<dbReference type="Proteomes" id="UP001550853">
    <property type="component" value="Unassembled WGS sequence"/>
</dbReference>
<dbReference type="RefSeq" id="WP_157848015.1">
    <property type="nucleotide sequence ID" value="NZ_JBEZVI010000009.1"/>
</dbReference>
<evidence type="ECO:0000313" key="2">
    <source>
        <dbReference type="Proteomes" id="UP001550853"/>
    </source>
</evidence>
<organism evidence="1 2">
    <name type="scientific">Streptomyces catenulae</name>
    <dbReference type="NCBI Taxonomy" id="66875"/>
    <lineage>
        <taxon>Bacteria</taxon>
        <taxon>Bacillati</taxon>
        <taxon>Actinomycetota</taxon>
        <taxon>Actinomycetes</taxon>
        <taxon>Kitasatosporales</taxon>
        <taxon>Streptomycetaceae</taxon>
        <taxon>Streptomyces</taxon>
    </lineage>
</organism>